<dbReference type="AlphaFoldDB" id="A0A8H8RQK3"/>
<evidence type="ECO:0000256" key="12">
    <source>
        <dbReference type="PIRSR" id="PIRSR038084-3"/>
    </source>
</evidence>
<reference evidence="15 16" key="1">
    <citation type="submission" date="2018-05" db="EMBL/GenBank/DDBJ databases">
        <title>Genome sequencing and assembly of the regulated plant pathogen Lachnellula willkommii and related sister species for the development of diagnostic species identification markers.</title>
        <authorList>
            <person name="Giroux E."/>
            <person name="Bilodeau G."/>
        </authorList>
    </citation>
    <scope>NUCLEOTIDE SEQUENCE [LARGE SCALE GENOMIC DNA]</scope>
    <source>
        <strain evidence="15 16">CBS 197.66</strain>
    </source>
</reference>
<keyword evidence="9" id="KW-0963">Cytoplasm</keyword>
<dbReference type="GO" id="GO:0005737">
    <property type="term" value="C:cytoplasm"/>
    <property type="evidence" value="ECO:0007669"/>
    <property type="project" value="UniProtKB-SubCell"/>
</dbReference>
<dbReference type="InterPro" id="IPR016181">
    <property type="entry name" value="Acyl_CoA_acyltransferase"/>
</dbReference>
<dbReference type="Gene3D" id="1.10.10.390">
    <property type="match status" value="1"/>
</dbReference>
<keyword evidence="16" id="KW-1185">Reference proteome</keyword>
<dbReference type="InterPro" id="IPR017380">
    <property type="entry name" value="Hist_AcTrfase_B-typ_cat-su"/>
</dbReference>
<feature type="domain" description="Histone acetyl transferase HAT1 N-terminal" evidence="14">
    <location>
        <begin position="47"/>
        <end position="200"/>
    </location>
</feature>
<dbReference type="Pfam" id="PF10394">
    <property type="entry name" value="Hat1_N"/>
    <property type="match status" value="1"/>
</dbReference>
<feature type="region of interest" description="Disordered" evidence="13">
    <location>
        <begin position="485"/>
        <end position="509"/>
    </location>
</feature>
<evidence type="ECO:0000313" key="16">
    <source>
        <dbReference type="Proteomes" id="UP000462212"/>
    </source>
</evidence>
<comment type="subunit">
    <text evidence="9">Component of the HAT-B complex composed of at least HAT1 and HAT2. The HAT-B complex binds to histone H4 tail.</text>
</comment>
<feature type="region of interest" description="Interaction with histone H4 N-terminus" evidence="11">
    <location>
        <begin position="240"/>
        <end position="242"/>
    </location>
</feature>
<organism evidence="15 16">
    <name type="scientific">Lachnellula subtilissima</name>
    <dbReference type="NCBI Taxonomy" id="602034"/>
    <lineage>
        <taxon>Eukaryota</taxon>
        <taxon>Fungi</taxon>
        <taxon>Dikarya</taxon>
        <taxon>Ascomycota</taxon>
        <taxon>Pezizomycotina</taxon>
        <taxon>Leotiomycetes</taxon>
        <taxon>Helotiales</taxon>
        <taxon>Lachnaceae</taxon>
        <taxon>Lachnellula</taxon>
    </lineage>
</organism>
<name>A0A8H8RQK3_9HELO</name>
<comment type="catalytic activity">
    <reaction evidence="8 9">
        <text>L-lysyl-[protein] + acetyl-CoA = N(6)-acetyl-L-lysyl-[protein] + CoA + H(+)</text>
        <dbReference type="Rhea" id="RHEA:45948"/>
        <dbReference type="Rhea" id="RHEA-COMP:9752"/>
        <dbReference type="Rhea" id="RHEA-COMP:10731"/>
        <dbReference type="ChEBI" id="CHEBI:15378"/>
        <dbReference type="ChEBI" id="CHEBI:29969"/>
        <dbReference type="ChEBI" id="CHEBI:57287"/>
        <dbReference type="ChEBI" id="CHEBI:57288"/>
        <dbReference type="ChEBI" id="CHEBI:61930"/>
        <dbReference type="EC" id="2.3.1.48"/>
    </reaction>
</comment>
<evidence type="ECO:0000313" key="15">
    <source>
        <dbReference type="EMBL" id="TVY39332.1"/>
    </source>
</evidence>
<dbReference type="SUPFAM" id="SSF55729">
    <property type="entry name" value="Acyl-CoA N-acyltransferases (Nat)"/>
    <property type="match status" value="1"/>
</dbReference>
<comment type="caution">
    <text evidence="15">The sequence shown here is derived from an EMBL/GenBank/DDBJ whole genome shotgun (WGS) entry which is preliminary data.</text>
</comment>
<feature type="binding site" evidence="11">
    <location>
        <position position="328"/>
    </location>
    <ligand>
        <name>acetyl-CoA</name>
        <dbReference type="ChEBI" id="CHEBI:57288"/>
    </ligand>
</feature>
<evidence type="ECO:0000256" key="8">
    <source>
        <dbReference type="ARBA" id="ARBA00048017"/>
    </source>
</evidence>
<evidence type="ECO:0000256" key="1">
    <source>
        <dbReference type="ARBA" id="ARBA00004123"/>
    </source>
</evidence>
<evidence type="ECO:0000256" key="6">
    <source>
        <dbReference type="ARBA" id="ARBA00023242"/>
    </source>
</evidence>
<dbReference type="PIRSF" id="PIRSF038084">
    <property type="entry name" value="HAT-B_cat"/>
    <property type="match status" value="1"/>
</dbReference>
<dbReference type="GO" id="GO:0005634">
    <property type="term" value="C:nucleus"/>
    <property type="evidence" value="ECO:0007669"/>
    <property type="project" value="UniProtKB-SubCell"/>
</dbReference>
<comment type="similarity">
    <text evidence="2 9">Belongs to the HAT1 family.</text>
</comment>
<evidence type="ECO:0000256" key="11">
    <source>
        <dbReference type="PIRSR" id="PIRSR038084-2"/>
    </source>
</evidence>
<keyword evidence="6 9" id="KW-0539">Nucleus</keyword>
<evidence type="ECO:0000256" key="4">
    <source>
        <dbReference type="ARBA" id="ARBA00021268"/>
    </source>
</evidence>
<feature type="binding site" evidence="11">
    <location>
        <begin position="290"/>
        <end position="292"/>
    </location>
    <ligand>
        <name>acetyl-CoA</name>
        <dbReference type="ChEBI" id="CHEBI:57288"/>
    </ligand>
</feature>
<dbReference type="GO" id="GO:0042393">
    <property type="term" value="F:histone binding"/>
    <property type="evidence" value="ECO:0007669"/>
    <property type="project" value="InterPro"/>
</dbReference>
<dbReference type="GO" id="GO:0000781">
    <property type="term" value="C:chromosome, telomeric region"/>
    <property type="evidence" value="ECO:0007669"/>
    <property type="project" value="GOC"/>
</dbReference>
<dbReference type="InterPro" id="IPR037113">
    <property type="entry name" value="Hat1_N_sf"/>
</dbReference>
<accession>A0A8H8RQK3</accession>
<sequence>MADKMAEALVECKSTLPGASCILQVLRQPPMNGMRPPSPYTPDLPRSSNANDAINISLVNPEKTLSTFHPKFTYPIFGDEESIFGYQGLKINLRYNSSDMRPVLQVTYNKKYKPVGDVEPTDVKGALEEFLPKTAFEKFSVFEAAIKDPSYAEWSPPGELWTTVPGKVDESFEVWKGSLADVTVKQLVKRLQILVPFFIEGGTMIDLDDSEGNLDRWTVFFLYKKTLAGTYEFVGYSTVYRYFLYQPLTKSGKSPAKKQRIEQEAYLDFTLPLPKISFSDLPCRSRISQFIILPPYHGGGNGSRFYNAIFDYYLQDKSTIEITVEDPNEAFDDMRDLNDLARLRTIPEFTALRINKSAMPRHTGPVPRNILDLPLLETLRTKLKIAPRQFFRVVEMQLLSLIHPAVKQSLLVEHSTRDVPNLKEKKHEYHLWQLWVKKRLYKHNKDTLMQVDRSERIEKLEQALGGVEADYARLLRAFGDRAKAPMGEKRGLEEEGEGEEPGAKKVKLA</sequence>
<dbReference type="Gene3D" id="3.90.360.10">
    <property type="entry name" value="Histone acetyl transferase 1 (HAT1), N-terminal domain"/>
    <property type="match status" value="1"/>
</dbReference>
<dbReference type="EC" id="2.3.1.48" evidence="3 9"/>
<dbReference type="Pfam" id="PF21184">
    <property type="entry name" value="HAT1_C_fung"/>
    <property type="match status" value="1"/>
</dbReference>
<evidence type="ECO:0000256" key="10">
    <source>
        <dbReference type="PIRSR" id="PIRSR038084-1"/>
    </source>
</evidence>
<dbReference type="GO" id="GO:0004402">
    <property type="term" value="F:histone acetyltransferase activity"/>
    <property type="evidence" value="ECO:0007669"/>
    <property type="project" value="UniProtKB-UniRule"/>
</dbReference>
<feature type="active site" description="Proton donor/acceptor" evidence="10">
    <location>
        <position position="325"/>
    </location>
</feature>
<proteinExistence type="inferred from homology"/>
<dbReference type="Gene3D" id="3.40.630.30">
    <property type="match status" value="1"/>
</dbReference>
<evidence type="ECO:0000256" key="9">
    <source>
        <dbReference type="PIRNR" id="PIRNR038084"/>
    </source>
</evidence>
<dbReference type="InterPro" id="IPR013523">
    <property type="entry name" value="Hist_AcTrfase_HAT1_C"/>
</dbReference>
<evidence type="ECO:0000256" key="13">
    <source>
        <dbReference type="SAM" id="MobiDB-lite"/>
    </source>
</evidence>
<evidence type="ECO:0000259" key="14">
    <source>
        <dbReference type="Pfam" id="PF10394"/>
    </source>
</evidence>
<comment type="function">
    <text evidence="9">Catalytic component of the histone acetylase B (HAT-B) complex. Has intrinsic substrate specificity that modifies lysine in recognition sequence GXGKXG. Involved in DNA double-strand break repair.</text>
</comment>
<dbReference type="GO" id="GO:0031509">
    <property type="term" value="P:subtelomeric heterochromatin formation"/>
    <property type="evidence" value="ECO:0007669"/>
    <property type="project" value="InterPro"/>
</dbReference>
<dbReference type="Proteomes" id="UP000462212">
    <property type="component" value="Unassembled WGS sequence"/>
</dbReference>
<dbReference type="InterPro" id="IPR019467">
    <property type="entry name" value="Hat1_N"/>
</dbReference>
<evidence type="ECO:0000256" key="2">
    <source>
        <dbReference type="ARBA" id="ARBA00010543"/>
    </source>
</evidence>
<protein>
    <recommendedName>
        <fullName evidence="4 9">Histone acetyltransferase type B catalytic subunit</fullName>
        <ecNumber evidence="3 9">2.3.1.48</ecNumber>
    </recommendedName>
</protein>
<evidence type="ECO:0000256" key="5">
    <source>
        <dbReference type="ARBA" id="ARBA00022679"/>
    </source>
</evidence>
<dbReference type="OrthoDB" id="10253098at2759"/>
<feature type="site" description="Interaction with histone H4 N-terminus" evidence="12">
    <location>
        <position position="217"/>
    </location>
</feature>
<feature type="region of interest" description="Interaction with histone H4 N-terminus" evidence="11">
    <location>
        <begin position="79"/>
        <end position="81"/>
    </location>
</feature>
<dbReference type="EMBL" id="QGMJ01000234">
    <property type="protein sequence ID" value="TVY39332.1"/>
    <property type="molecule type" value="Genomic_DNA"/>
</dbReference>
<comment type="subcellular location">
    <subcellularLocation>
        <location evidence="9">Cytoplasm</location>
    </subcellularLocation>
    <subcellularLocation>
        <location evidence="1 9">Nucleus</location>
    </subcellularLocation>
</comment>
<keyword evidence="5 9" id="KW-0808">Transferase</keyword>
<dbReference type="PANTHER" id="PTHR12046">
    <property type="entry name" value="HISTONE ACETYLTRANSFERASE TYPE B CATALYTIC SUBUNIT"/>
    <property type="match status" value="1"/>
</dbReference>
<evidence type="ECO:0000256" key="3">
    <source>
        <dbReference type="ARBA" id="ARBA00013184"/>
    </source>
</evidence>
<gene>
    <name evidence="15" type="primary">HAT1</name>
    <name evidence="15" type="ORF">LSUB1_G004151</name>
</gene>
<keyword evidence="7 9" id="KW-0012">Acyltransferase</keyword>
<evidence type="ECO:0000256" key="7">
    <source>
        <dbReference type="ARBA" id="ARBA00023315"/>
    </source>
</evidence>